<dbReference type="Gene3D" id="2.60.120.330">
    <property type="entry name" value="B-lactam Antibiotic, Isopenicillin N Synthase, Chain"/>
    <property type="match status" value="1"/>
</dbReference>
<proteinExistence type="predicted"/>
<dbReference type="OrthoDB" id="288590at2759"/>
<reference evidence="1" key="1">
    <citation type="submission" date="2022-05" db="EMBL/GenBank/DDBJ databases">
        <title>The Musa troglodytarum L. genome provides insights into the mechanism of non-climacteric behaviour and enrichment of carotenoids.</title>
        <authorList>
            <person name="Wang J."/>
        </authorList>
    </citation>
    <scope>NUCLEOTIDE SEQUENCE</scope>
    <source>
        <tissue evidence="1">Leaf</tissue>
    </source>
</reference>
<evidence type="ECO:0000313" key="2">
    <source>
        <dbReference type="Proteomes" id="UP001055439"/>
    </source>
</evidence>
<dbReference type="Proteomes" id="UP001055439">
    <property type="component" value="Chromosome 5"/>
</dbReference>
<dbReference type="AlphaFoldDB" id="A0A9E7K3X9"/>
<evidence type="ECO:0000313" key="1">
    <source>
        <dbReference type="EMBL" id="URE02797.1"/>
    </source>
</evidence>
<gene>
    <name evidence="1" type="ORF">MUK42_21027</name>
</gene>
<organism evidence="1 2">
    <name type="scientific">Musa troglodytarum</name>
    <name type="common">fe'i banana</name>
    <dbReference type="NCBI Taxonomy" id="320322"/>
    <lineage>
        <taxon>Eukaryota</taxon>
        <taxon>Viridiplantae</taxon>
        <taxon>Streptophyta</taxon>
        <taxon>Embryophyta</taxon>
        <taxon>Tracheophyta</taxon>
        <taxon>Spermatophyta</taxon>
        <taxon>Magnoliopsida</taxon>
        <taxon>Liliopsida</taxon>
        <taxon>Zingiberales</taxon>
        <taxon>Musaceae</taxon>
        <taxon>Musa</taxon>
    </lineage>
</organism>
<dbReference type="EMBL" id="CP097507">
    <property type="protein sequence ID" value="URE02797.1"/>
    <property type="molecule type" value="Genomic_DNA"/>
</dbReference>
<name>A0A9E7K3X9_9LILI</name>
<dbReference type="InterPro" id="IPR027443">
    <property type="entry name" value="IPNS-like_sf"/>
</dbReference>
<keyword evidence="2" id="KW-1185">Reference proteome</keyword>
<sequence>MVGGDETRYSAVFGSKPKDDVMVQVPEELVDEDHSLIYKPFNYISFVNFHHSEEGMKSDDSIKAYCGGVQVDVEGA</sequence>
<accession>A0A9E7K3X9</accession>
<protein>
    <submittedName>
        <fullName evidence="1">Oxidoreductase, 2OG-FeII oxygenase domain containing protein</fullName>
    </submittedName>
</protein>
<dbReference type="SUPFAM" id="SSF51197">
    <property type="entry name" value="Clavaminate synthase-like"/>
    <property type="match status" value="1"/>
</dbReference>